<comment type="caution">
    <text evidence="1">The sequence shown here is derived from an EMBL/GenBank/DDBJ whole genome shotgun (WGS) entry which is preliminary data.</text>
</comment>
<evidence type="ECO:0000313" key="1">
    <source>
        <dbReference type="EMBL" id="PJC92876.1"/>
    </source>
</evidence>
<keyword evidence="2" id="KW-1185">Reference proteome</keyword>
<reference evidence="1 2" key="1">
    <citation type="submission" date="2017-11" db="EMBL/GenBank/DDBJ databases">
        <title>Draft genome sequence of environmental isolate Aeromonas lusitania sp. nov. MDC 2473.</title>
        <authorList>
            <person name="Colston S.M."/>
            <person name="Navarro A."/>
            <person name="Martinez-Murcia A.J."/>
            <person name="Graf J."/>
        </authorList>
    </citation>
    <scope>NUCLEOTIDE SEQUENCE [LARGE SCALE GENOMIC DNA]</scope>
    <source>
        <strain evidence="1 2">MDC 2473</strain>
    </source>
</reference>
<sequence>MDSHLTTPASQVRNTMGYFTAFLPACAGLRLPSVQHIGAPKNQDDRCVALIPSAKTGGKA</sequence>
<accession>A0A2M8H8I7</accession>
<protein>
    <submittedName>
        <fullName evidence="1">Uncharacterized protein</fullName>
    </submittedName>
</protein>
<evidence type="ECO:0000313" key="2">
    <source>
        <dbReference type="Proteomes" id="UP000232060"/>
    </source>
</evidence>
<name>A0A2M8H8I7_9GAMM</name>
<organism evidence="1 2">
    <name type="scientific">Aeromonas lusitana</name>
    <dbReference type="NCBI Taxonomy" id="931529"/>
    <lineage>
        <taxon>Bacteria</taxon>
        <taxon>Pseudomonadati</taxon>
        <taxon>Pseudomonadota</taxon>
        <taxon>Gammaproteobacteria</taxon>
        <taxon>Aeromonadales</taxon>
        <taxon>Aeromonadaceae</taxon>
        <taxon>Aeromonas</taxon>
    </lineage>
</organism>
<dbReference type="EMBL" id="PGCP01000018">
    <property type="protein sequence ID" value="PJC92876.1"/>
    <property type="molecule type" value="Genomic_DNA"/>
</dbReference>
<dbReference type="Proteomes" id="UP000232060">
    <property type="component" value="Unassembled WGS sequence"/>
</dbReference>
<dbReference type="AlphaFoldDB" id="A0A2M8H8I7"/>
<gene>
    <name evidence="1" type="ORF">CUC44_12385</name>
</gene>
<proteinExistence type="predicted"/>